<proteinExistence type="predicted"/>
<feature type="transmembrane region" description="Helical" evidence="1">
    <location>
        <begin position="108"/>
        <end position="128"/>
    </location>
</feature>
<dbReference type="Pfam" id="PF20152">
    <property type="entry name" value="DUF6534"/>
    <property type="match status" value="1"/>
</dbReference>
<keyword evidence="1" id="KW-0812">Transmembrane</keyword>
<dbReference type="InterPro" id="IPR045339">
    <property type="entry name" value="DUF6534"/>
</dbReference>
<dbReference type="Proteomes" id="UP001215280">
    <property type="component" value="Unassembled WGS sequence"/>
</dbReference>
<evidence type="ECO:0000256" key="1">
    <source>
        <dbReference type="SAM" id="Phobius"/>
    </source>
</evidence>
<protein>
    <recommendedName>
        <fullName evidence="2">DUF6534 domain-containing protein</fullName>
    </recommendedName>
</protein>
<organism evidence="3 4">
    <name type="scientific">Mycena maculata</name>
    <dbReference type="NCBI Taxonomy" id="230809"/>
    <lineage>
        <taxon>Eukaryota</taxon>
        <taxon>Fungi</taxon>
        <taxon>Dikarya</taxon>
        <taxon>Basidiomycota</taxon>
        <taxon>Agaricomycotina</taxon>
        <taxon>Agaricomycetes</taxon>
        <taxon>Agaricomycetidae</taxon>
        <taxon>Agaricales</taxon>
        <taxon>Marasmiineae</taxon>
        <taxon>Mycenaceae</taxon>
        <taxon>Mycena</taxon>
    </lineage>
</organism>
<reference evidence="3" key="1">
    <citation type="submission" date="2023-03" db="EMBL/GenBank/DDBJ databases">
        <title>Massive genome expansion in bonnet fungi (Mycena s.s.) driven by repeated elements and novel gene families across ecological guilds.</title>
        <authorList>
            <consortium name="Lawrence Berkeley National Laboratory"/>
            <person name="Harder C.B."/>
            <person name="Miyauchi S."/>
            <person name="Viragh M."/>
            <person name="Kuo A."/>
            <person name="Thoen E."/>
            <person name="Andreopoulos B."/>
            <person name="Lu D."/>
            <person name="Skrede I."/>
            <person name="Drula E."/>
            <person name="Henrissat B."/>
            <person name="Morin E."/>
            <person name="Kohler A."/>
            <person name="Barry K."/>
            <person name="LaButti K."/>
            <person name="Morin E."/>
            <person name="Salamov A."/>
            <person name="Lipzen A."/>
            <person name="Mereny Z."/>
            <person name="Hegedus B."/>
            <person name="Baldrian P."/>
            <person name="Stursova M."/>
            <person name="Weitz H."/>
            <person name="Taylor A."/>
            <person name="Grigoriev I.V."/>
            <person name="Nagy L.G."/>
            <person name="Martin F."/>
            <person name="Kauserud H."/>
        </authorList>
    </citation>
    <scope>NUCLEOTIDE SEQUENCE</scope>
    <source>
        <strain evidence="3">CBHHK188m</strain>
    </source>
</reference>
<gene>
    <name evidence="3" type="ORF">DFH07DRAFT_951178</name>
</gene>
<keyword evidence="4" id="KW-1185">Reference proteome</keyword>
<feature type="transmembrane region" description="Helical" evidence="1">
    <location>
        <begin position="140"/>
        <end position="164"/>
    </location>
</feature>
<keyword evidence="1" id="KW-0472">Membrane</keyword>
<sequence>MLPDLDDPTERQLIGVCIELVLQGILSAQARLLDSSLDSLPAVSQPLAQFVKYFGTYRDDPLAVKILVGILVLMTYSKSMQAFTVIWFQMVVNCGDLMTAIELRNTSWVVGSSPVASALIVVYVQHYFCFRFFNISKKWYLAAPLTIIFIVRFVANAIACYYNFQGPRHNDQTHHWFRIYVIQALVEDILLTSGTAYFLVRHRRNVTAHSLGVINALIRITFKTAAPSTFCSLINFVFSLTFPIVLFGSRASSSIATDIVFPKLNAVSMMWVLNARQAIRVALNSYGSDAESAVSALNFRARTDVAEPDPSEASAGLGRVSEKHLEKPVQFAVDENDASESIMIERGGREIESLGSCASTSEEVAFAPPQVRGKAWESLQSPSTM</sequence>
<evidence type="ECO:0000313" key="3">
    <source>
        <dbReference type="EMBL" id="KAJ7777534.1"/>
    </source>
</evidence>
<feature type="transmembrane region" description="Helical" evidence="1">
    <location>
        <begin position="62"/>
        <end position="88"/>
    </location>
</feature>
<evidence type="ECO:0000313" key="4">
    <source>
        <dbReference type="Proteomes" id="UP001215280"/>
    </source>
</evidence>
<dbReference type="AlphaFoldDB" id="A0AAD7K7Y9"/>
<comment type="caution">
    <text evidence="3">The sequence shown here is derived from an EMBL/GenBank/DDBJ whole genome shotgun (WGS) entry which is preliminary data.</text>
</comment>
<feature type="domain" description="DUF6534" evidence="2">
    <location>
        <begin position="185"/>
        <end position="277"/>
    </location>
</feature>
<dbReference type="PANTHER" id="PTHR40465:SF1">
    <property type="entry name" value="DUF6534 DOMAIN-CONTAINING PROTEIN"/>
    <property type="match status" value="1"/>
</dbReference>
<dbReference type="PANTHER" id="PTHR40465">
    <property type="entry name" value="CHROMOSOME 1, WHOLE GENOME SHOTGUN SEQUENCE"/>
    <property type="match status" value="1"/>
</dbReference>
<keyword evidence="1" id="KW-1133">Transmembrane helix</keyword>
<dbReference type="EMBL" id="JARJLG010000010">
    <property type="protein sequence ID" value="KAJ7777534.1"/>
    <property type="molecule type" value="Genomic_DNA"/>
</dbReference>
<feature type="transmembrane region" description="Helical" evidence="1">
    <location>
        <begin position="176"/>
        <end position="200"/>
    </location>
</feature>
<evidence type="ECO:0000259" key="2">
    <source>
        <dbReference type="Pfam" id="PF20152"/>
    </source>
</evidence>
<accession>A0AAD7K7Y9</accession>
<name>A0AAD7K7Y9_9AGAR</name>